<sequence length="293" mass="33506">MKNTEINIRDPFVLVEDGTYYMYGTRAATCWGEADGFDCYVSKDMEDWDGPFEVFHKPEDFWADRNCWAPEVHKYQEFYYMFATFKDSSVHGGTAILKSESPLGPFVMYSDCQITPKDWECIDGTFYVSPDGTPYMVFVHEWVQISDGSICAVELSRDLKEAVSEPVTLFHASEAVGWVQTITNKNRPGLHYVTDGPYLYRTGGGRLIMLWSSFGKEGYTEALAYSDNGDITGKWTQDDRLLFLKDGGHGMIFESISGELYLTLHTPNEHLKEHPVFYRLIEEEDTLRVAELS</sequence>
<keyword evidence="3 5" id="KW-0378">Hydrolase</keyword>
<organism evidence="6 7">
    <name type="scientific">Hungatella effluvii</name>
    <dbReference type="NCBI Taxonomy" id="1096246"/>
    <lineage>
        <taxon>Bacteria</taxon>
        <taxon>Bacillati</taxon>
        <taxon>Bacillota</taxon>
        <taxon>Clostridia</taxon>
        <taxon>Lachnospirales</taxon>
        <taxon>Lachnospiraceae</taxon>
        <taxon>Hungatella</taxon>
    </lineage>
</organism>
<comment type="caution">
    <text evidence="6">The sequence shown here is derived from an EMBL/GenBank/DDBJ whole genome shotgun (WGS) entry which is preliminary data.</text>
</comment>
<dbReference type="EMBL" id="QJKD01000022">
    <property type="protein sequence ID" value="PXX45900.1"/>
    <property type="molecule type" value="Genomic_DNA"/>
</dbReference>
<dbReference type="PANTHER" id="PTHR43301">
    <property type="entry name" value="ARABINAN ENDO-1,5-ALPHA-L-ARABINOSIDASE"/>
    <property type="match status" value="1"/>
</dbReference>
<dbReference type="AlphaFoldDB" id="A0A2V3XX41"/>
<dbReference type="Proteomes" id="UP000248057">
    <property type="component" value="Unassembled WGS sequence"/>
</dbReference>
<dbReference type="GO" id="GO:0004553">
    <property type="term" value="F:hydrolase activity, hydrolyzing O-glycosyl compounds"/>
    <property type="evidence" value="ECO:0007669"/>
    <property type="project" value="InterPro"/>
</dbReference>
<evidence type="ECO:0000256" key="4">
    <source>
        <dbReference type="ARBA" id="ARBA00023295"/>
    </source>
</evidence>
<dbReference type="RefSeq" id="WP_110326067.1">
    <property type="nucleotide sequence ID" value="NZ_QJKD01000022.1"/>
</dbReference>
<dbReference type="InterPro" id="IPR006710">
    <property type="entry name" value="Glyco_hydro_43"/>
</dbReference>
<dbReference type="InterPro" id="IPR050727">
    <property type="entry name" value="GH43_arabinanases"/>
</dbReference>
<protein>
    <submittedName>
        <fullName evidence="6">Glycosyl hydrolase family 43</fullName>
    </submittedName>
</protein>
<dbReference type="Gene3D" id="2.115.10.20">
    <property type="entry name" value="Glycosyl hydrolase domain, family 43"/>
    <property type="match status" value="1"/>
</dbReference>
<evidence type="ECO:0000256" key="5">
    <source>
        <dbReference type="RuleBase" id="RU361187"/>
    </source>
</evidence>
<dbReference type="SUPFAM" id="SSF75005">
    <property type="entry name" value="Arabinanase/levansucrase/invertase"/>
    <property type="match status" value="1"/>
</dbReference>
<dbReference type="GeneID" id="86064606"/>
<keyword evidence="4 5" id="KW-0326">Glycosidase</keyword>
<gene>
    <name evidence="6" type="ORF">DFR60_12288</name>
</gene>
<dbReference type="PANTHER" id="PTHR43301:SF3">
    <property type="entry name" value="ARABINAN ENDO-1,5-ALPHA-L-ARABINOSIDASE A-RELATED"/>
    <property type="match status" value="1"/>
</dbReference>
<reference evidence="6 7" key="1">
    <citation type="submission" date="2018-05" db="EMBL/GenBank/DDBJ databases">
        <title>Genomic Encyclopedia of Type Strains, Phase IV (KMG-IV): sequencing the most valuable type-strain genomes for metagenomic binning, comparative biology and taxonomic classification.</title>
        <authorList>
            <person name="Goeker M."/>
        </authorList>
    </citation>
    <scope>NUCLEOTIDE SEQUENCE [LARGE SCALE GENOMIC DNA]</scope>
    <source>
        <strain evidence="6 7">DSM 24995</strain>
    </source>
</reference>
<dbReference type="CDD" id="cd08981">
    <property type="entry name" value="GH43_Bt1873-like"/>
    <property type="match status" value="1"/>
</dbReference>
<dbReference type="Pfam" id="PF04616">
    <property type="entry name" value="Glyco_hydro_43"/>
    <property type="match status" value="1"/>
</dbReference>
<proteinExistence type="inferred from homology"/>
<evidence type="ECO:0000256" key="1">
    <source>
        <dbReference type="ARBA" id="ARBA00004834"/>
    </source>
</evidence>
<evidence type="ECO:0000256" key="3">
    <source>
        <dbReference type="ARBA" id="ARBA00022801"/>
    </source>
</evidence>
<comment type="pathway">
    <text evidence="1">Glycan metabolism; L-arabinan degradation.</text>
</comment>
<dbReference type="InterPro" id="IPR023296">
    <property type="entry name" value="Glyco_hydro_beta-prop_sf"/>
</dbReference>
<evidence type="ECO:0000313" key="6">
    <source>
        <dbReference type="EMBL" id="PXX45900.1"/>
    </source>
</evidence>
<name>A0A2V3XX41_9FIRM</name>
<evidence type="ECO:0000313" key="7">
    <source>
        <dbReference type="Proteomes" id="UP000248057"/>
    </source>
</evidence>
<evidence type="ECO:0000256" key="2">
    <source>
        <dbReference type="ARBA" id="ARBA00009865"/>
    </source>
</evidence>
<comment type="similarity">
    <text evidence="2 5">Belongs to the glycosyl hydrolase 43 family.</text>
</comment>
<dbReference type="GO" id="GO:0005975">
    <property type="term" value="P:carbohydrate metabolic process"/>
    <property type="evidence" value="ECO:0007669"/>
    <property type="project" value="InterPro"/>
</dbReference>
<keyword evidence="7" id="KW-1185">Reference proteome</keyword>
<accession>A0A2V3XX41</accession>